<evidence type="ECO:0000313" key="3">
    <source>
        <dbReference type="Proteomes" id="UP001367676"/>
    </source>
</evidence>
<keyword evidence="3" id="KW-1185">Reference proteome</keyword>
<dbReference type="Proteomes" id="UP001367676">
    <property type="component" value="Unassembled WGS sequence"/>
</dbReference>
<comment type="caution">
    <text evidence="2">The sequence shown here is derived from an EMBL/GenBank/DDBJ whole genome shotgun (WGS) entry which is preliminary data.</text>
</comment>
<reference evidence="2 3" key="1">
    <citation type="submission" date="2024-03" db="EMBL/GenBank/DDBJ databases">
        <title>Adaptation during the transition from Ophiocordyceps entomopathogen to insect associate is accompanied by gene loss and intensified selection.</title>
        <authorList>
            <person name="Ward C.M."/>
            <person name="Onetto C.A."/>
            <person name="Borneman A.R."/>
        </authorList>
    </citation>
    <scope>NUCLEOTIDE SEQUENCE [LARGE SCALE GENOMIC DNA]</scope>
    <source>
        <strain evidence="2">AWRI1</strain>
        <tissue evidence="2">Single Adult Female</tissue>
    </source>
</reference>
<dbReference type="EMBL" id="JBBCAQ010000003">
    <property type="protein sequence ID" value="KAK7604864.1"/>
    <property type="molecule type" value="Genomic_DNA"/>
</dbReference>
<name>A0AAN9YB06_9HEMI</name>
<accession>A0AAN9YB06</accession>
<protein>
    <submittedName>
        <fullName evidence="2">Uncharacterized protein</fullName>
    </submittedName>
</protein>
<sequence length="128" mass="14545">MKNKIKKAASISGRTTSANYNYWCNASQQLLFIEAVSDHRDANLLPLPGSLNLRAIPKYRVVIQTCHMCAGHGMLQCKRNVKLLIRFEDSDTGTADGGQPKKVQLQINSSPREYPDRKQRKQEFRIKV</sequence>
<feature type="region of interest" description="Disordered" evidence="1">
    <location>
        <begin position="91"/>
        <end position="128"/>
    </location>
</feature>
<evidence type="ECO:0000256" key="1">
    <source>
        <dbReference type="SAM" id="MobiDB-lite"/>
    </source>
</evidence>
<evidence type="ECO:0000313" key="2">
    <source>
        <dbReference type="EMBL" id="KAK7604864.1"/>
    </source>
</evidence>
<proteinExistence type="predicted"/>
<gene>
    <name evidence="2" type="ORF">V9T40_006050</name>
</gene>
<dbReference type="AlphaFoldDB" id="A0AAN9YB06"/>
<organism evidence="2 3">
    <name type="scientific">Parthenolecanium corni</name>
    <dbReference type="NCBI Taxonomy" id="536013"/>
    <lineage>
        <taxon>Eukaryota</taxon>
        <taxon>Metazoa</taxon>
        <taxon>Ecdysozoa</taxon>
        <taxon>Arthropoda</taxon>
        <taxon>Hexapoda</taxon>
        <taxon>Insecta</taxon>
        <taxon>Pterygota</taxon>
        <taxon>Neoptera</taxon>
        <taxon>Paraneoptera</taxon>
        <taxon>Hemiptera</taxon>
        <taxon>Sternorrhyncha</taxon>
        <taxon>Coccoidea</taxon>
        <taxon>Coccidae</taxon>
        <taxon>Parthenolecanium</taxon>
    </lineage>
</organism>
<feature type="compositionally biased region" description="Basic and acidic residues" evidence="1">
    <location>
        <begin position="113"/>
        <end position="128"/>
    </location>
</feature>